<dbReference type="Proteomes" id="UP000249748">
    <property type="component" value="Unassembled WGS sequence"/>
</dbReference>
<evidence type="ECO:0000313" key="1">
    <source>
        <dbReference type="EMBL" id="RAK86195.1"/>
    </source>
</evidence>
<name>A0ACD1I8V1_9EURO</name>
<keyword evidence="2" id="KW-1185">Reference proteome</keyword>
<accession>A0ACD1I8V1</accession>
<reference evidence="1" key="1">
    <citation type="submission" date="2018-02" db="EMBL/GenBank/DDBJ databases">
        <title>The genomes of Aspergillus section Nigri reveals drivers in fungal speciation.</title>
        <authorList>
            <consortium name="DOE Joint Genome Institute"/>
            <person name="Vesth T.C."/>
            <person name="Nybo J."/>
            <person name="Theobald S."/>
            <person name="Brandl J."/>
            <person name="Frisvad J.C."/>
            <person name="Nielsen K.F."/>
            <person name="Lyhne E.K."/>
            <person name="Kogle M.E."/>
            <person name="Kuo A."/>
            <person name="Riley R."/>
            <person name="Clum A."/>
            <person name="Nolan M."/>
            <person name="Lipzen A."/>
            <person name="Salamov A."/>
            <person name="Henrissat B."/>
            <person name="Wiebenga A."/>
            <person name="De vries R.P."/>
            <person name="Grigoriev I.V."/>
            <person name="Mortensen U.H."/>
            <person name="Andersen M.R."/>
            <person name="Baker S.E."/>
        </authorList>
    </citation>
    <scope>NUCLEOTIDE SEQUENCE</scope>
    <source>
        <strain evidence="1">CBS 115574</strain>
    </source>
</reference>
<organism evidence="1 2">
    <name type="scientific">Aspergillus costaricaensis CBS 115574</name>
    <dbReference type="NCBI Taxonomy" id="1448317"/>
    <lineage>
        <taxon>Eukaryota</taxon>
        <taxon>Fungi</taxon>
        <taxon>Dikarya</taxon>
        <taxon>Ascomycota</taxon>
        <taxon>Pezizomycotina</taxon>
        <taxon>Eurotiomycetes</taxon>
        <taxon>Eurotiomycetidae</taxon>
        <taxon>Eurotiales</taxon>
        <taxon>Aspergillaceae</taxon>
        <taxon>Aspergillus</taxon>
        <taxon>Aspergillus subgen. Circumdati</taxon>
    </lineage>
</organism>
<proteinExistence type="predicted"/>
<dbReference type="EMBL" id="KZ824561">
    <property type="protein sequence ID" value="RAK86195.1"/>
    <property type="molecule type" value="Genomic_DNA"/>
</dbReference>
<protein>
    <submittedName>
        <fullName evidence="1">Uncharacterized protein</fullName>
    </submittedName>
</protein>
<sequence>MKSDPSHHRWALSLSRQLRRSYGVVVNLTTSSYLSLLTLPSSGLRRSTTSYDVNLTNHYFSPSAWANHPGQPNHSQLHRLQAFRMVFSLQTVGSHITHIHSLEYNFFEWLQGRGQHTKEEVPVCSRPASQTSGPLRSSAVETNGSVHPSNGYLLHNSIRWLYPANGFH</sequence>
<evidence type="ECO:0000313" key="2">
    <source>
        <dbReference type="Proteomes" id="UP000249748"/>
    </source>
</evidence>
<gene>
    <name evidence="1" type="ORF">BO79DRAFT_39347</name>
</gene>